<keyword evidence="4" id="KW-0812">Transmembrane</keyword>
<dbReference type="Pfam" id="PF04666">
    <property type="entry name" value="MGAT4_cons"/>
    <property type="match status" value="1"/>
</dbReference>
<keyword evidence="3" id="KW-0808">Transferase</keyword>
<evidence type="ECO:0000256" key="4">
    <source>
        <dbReference type="SAM" id="Phobius"/>
    </source>
</evidence>
<dbReference type="GO" id="GO:0008375">
    <property type="term" value="F:acetylglucosaminyltransferase activity"/>
    <property type="evidence" value="ECO:0007669"/>
    <property type="project" value="TreeGrafter"/>
</dbReference>
<reference evidence="7 8" key="1">
    <citation type="submission" date="2024-04" db="EMBL/GenBank/DDBJ databases">
        <authorList>
            <person name="Waldvogel A.-M."/>
            <person name="Schoenle A."/>
        </authorList>
    </citation>
    <scope>NUCLEOTIDE SEQUENCE [LARGE SCALE GENOMIC DNA]</scope>
</reference>
<evidence type="ECO:0000313" key="7">
    <source>
        <dbReference type="EMBL" id="CAL1594764.1"/>
    </source>
</evidence>
<accession>A0AAV2KYN3</accession>
<evidence type="ECO:0000313" key="8">
    <source>
        <dbReference type="Proteomes" id="UP001497482"/>
    </source>
</evidence>
<dbReference type="AlphaFoldDB" id="A0AAV2KYN3"/>
<evidence type="ECO:0008006" key="9">
    <source>
        <dbReference type="Google" id="ProtNLM"/>
    </source>
</evidence>
<feature type="domain" description="MGAT4 conserved region" evidence="5">
    <location>
        <begin position="99"/>
        <end position="361"/>
    </location>
</feature>
<dbReference type="Proteomes" id="UP001497482">
    <property type="component" value="Chromosome 20"/>
</dbReference>
<dbReference type="PANTHER" id="PTHR12062">
    <property type="entry name" value="N-ACETYLGLUCOSAMINYLTRANSFERASE VI"/>
    <property type="match status" value="1"/>
</dbReference>
<evidence type="ECO:0000256" key="1">
    <source>
        <dbReference type="ARBA" id="ARBA00004922"/>
    </source>
</evidence>
<evidence type="ECO:0000259" key="6">
    <source>
        <dbReference type="Pfam" id="PF23524"/>
    </source>
</evidence>
<dbReference type="PANTHER" id="PTHR12062:SF14">
    <property type="entry name" value="ALPHA-1,3-MANNOSYL-GLYCOPROTEIN 4-BETA-N-ACETYLGLUCOSAMINYLTRANSFERASE C"/>
    <property type="match status" value="1"/>
</dbReference>
<sequence>MCLTSSFKPTVERTVRPVPEAVGGARTRVFIPSREPGGTMRWLWKSVDKMRCLRKRTTLPLLGLLLTSLLVLNLYMEDGYVLEEKALRDTTPHSPSSDRYVHSFRDLSNFSSSINVTYRYLAGTPLTRKKFLTIGLSSVKRKRGNYLLETIKSIFDQSSYEELKEIVVVVHLADFDLVWCEYLVQEIARKFAHHIIAGRLLVIQAPEEFYPSLDGLKRNYNDPEDRVRFRSKQNVDYAFLLNFCTNLSDFYMMLEDDVRCSRNFLTALKKVITSREGSYWVTLEFSKLGYIGKLYHSRDLPRLANFLLMFYQEMPCDWLLIHFRGLLAQKDVIRFKPSLFQHMGYYSSYKGAENKLKDDDFEEDSLDIPDNPPANLYTNINVFENYDAAKAYSSVDEYFWGKPPSTGDFFMIVFNKSAKISKIKVTTGSDDRQSDVLHHGALEVGEKLVGTKKGKQCSSFITIGEFKKGKVEVQDVDRKIAFNIECVRIVVTANQKEWIIIRSISIWTTLPQSQ</sequence>
<dbReference type="Gene3D" id="2.60.120.260">
    <property type="entry name" value="Galactose-binding domain-like"/>
    <property type="match status" value="1"/>
</dbReference>
<keyword evidence="8" id="KW-1185">Reference proteome</keyword>
<keyword evidence="4" id="KW-0472">Membrane</keyword>
<evidence type="ECO:0000256" key="2">
    <source>
        <dbReference type="ARBA" id="ARBA00022676"/>
    </source>
</evidence>
<dbReference type="InterPro" id="IPR006759">
    <property type="entry name" value="Glyco_transf_54"/>
</dbReference>
<evidence type="ECO:0000256" key="3">
    <source>
        <dbReference type="ARBA" id="ARBA00022679"/>
    </source>
</evidence>
<dbReference type="InterPro" id="IPR056576">
    <property type="entry name" value="MGAT4_A/B/C_C"/>
</dbReference>
<evidence type="ECO:0000259" key="5">
    <source>
        <dbReference type="Pfam" id="PF04666"/>
    </source>
</evidence>
<gene>
    <name evidence="7" type="ORF">KC01_LOCUS23699</name>
</gene>
<organism evidence="7 8">
    <name type="scientific">Knipowitschia caucasica</name>
    <name type="common">Caucasian dwarf goby</name>
    <name type="synonym">Pomatoschistus caucasicus</name>
    <dbReference type="NCBI Taxonomy" id="637954"/>
    <lineage>
        <taxon>Eukaryota</taxon>
        <taxon>Metazoa</taxon>
        <taxon>Chordata</taxon>
        <taxon>Craniata</taxon>
        <taxon>Vertebrata</taxon>
        <taxon>Euteleostomi</taxon>
        <taxon>Actinopterygii</taxon>
        <taxon>Neopterygii</taxon>
        <taxon>Teleostei</taxon>
        <taxon>Neoteleostei</taxon>
        <taxon>Acanthomorphata</taxon>
        <taxon>Gobiaria</taxon>
        <taxon>Gobiiformes</taxon>
        <taxon>Gobioidei</taxon>
        <taxon>Gobiidae</taxon>
        <taxon>Gobiinae</taxon>
        <taxon>Knipowitschia</taxon>
    </lineage>
</organism>
<proteinExistence type="predicted"/>
<dbReference type="Pfam" id="PF23524">
    <property type="entry name" value="MGAT4A_C"/>
    <property type="match status" value="1"/>
</dbReference>
<feature type="transmembrane region" description="Helical" evidence="4">
    <location>
        <begin position="59"/>
        <end position="76"/>
    </location>
</feature>
<protein>
    <recommendedName>
        <fullName evidence="9">Alpha-1,3-mannosyl-glycoprotein 4-beta-N-acetylglucosaminyltransferase C</fullName>
    </recommendedName>
</protein>
<keyword evidence="4" id="KW-1133">Transmembrane helix</keyword>
<keyword evidence="2" id="KW-0328">Glycosyltransferase</keyword>
<dbReference type="EMBL" id="OZ035842">
    <property type="protein sequence ID" value="CAL1594764.1"/>
    <property type="molecule type" value="Genomic_DNA"/>
</dbReference>
<dbReference type="GO" id="GO:0006487">
    <property type="term" value="P:protein N-linked glycosylation"/>
    <property type="evidence" value="ECO:0007669"/>
    <property type="project" value="TreeGrafter"/>
</dbReference>
<dbReference type="InterPro" id="IPR057279">
    <property type="entry name" value="MGAT4"/>
</dbReference>
<feature type="domain" description="MGAT4 A/B/C C-terminal" evidence="6">
    <location>
        <begin position="374"/>
        <end position="502"/>
    </location>
</feature>
<comment type="pathway">
    <text evidence="1">Protein modification; protein glycosylation.</text>
</comment>
<name>A0AAV2KYN3_KNICA</name>